<comment type="similarity">
    <text evidence="2 6">Belongs to the terpene synthase family.</text>
</comment>
<evidence type="ECO:0000256" key="3">
    <source>
        <dbReference type="ARBA" id="ARBA00022723"/>
    </source>
</evidence>
<organism evidence="7 8">
    <name type="scientific">Postia placenta MAD-698-R-SB12</name>
    <dbReference type="NCBI Taxonomy" id="670580"/>
    <lineage>
        <taxon>Eukaryota</taxon>
        <taxon>Fungi</taxon>
        <taxon>Dikarya</taxon>
        <taxon>Basidiomycota</taxon>
        <taxon>Agaricomycotina</taxon>
        <taxon>Agaricomycetes</taxon>
        <taxon>Polyporales</taxon>
        <taxon>Adustoporiaceae</taxon>
        <taxon>Rhodonia</taxon>
    </lineage>
</organism>
<evidence type="ECO:0000256" key="6">
    <source>
        <dbReference type="RuleBase" id="RU366034"/>
    </source>
</evidence>
<evidence type="ECO:0000313" key="7">
    <source>
        <dbReference type="EMBL" id="OSX57006.1"/>
    </source>
</evidence>
<keyword evidence="3 6" id="KW-0479">Metal-binding</keyword>
<keyword evidence="4 6" id="KW-0460">Magnesium</keyword>
<dbReference type="PANTHER" id="PTHR35201">
    <property type="entry name" value="TERPENE SYNTHASE"/>
    <property type="match status" value="1"/>
</dbReference>
<dbReference type="EC" id="4.2.3.-" evidence="6"/>
<comment type="cofactor">
    <cofactor evidence="1 6">
        <name>Mg(2+)</name>
        <dbReference type="ChEBI" id="CHEBI:18420"/>
    </cofactor>
</comment>
<protein>
    <recommendedName>
        <fullName evidence="6">Terpene synthase</fullName>
        <ecNumber evidence="6">4.2.3.-</ecNumber>
    </recommendedName>
</protein>
<dbReference type="RefSeq" id="XP_024333800.1">
    <property type="nucleotide sequence ID" value="XM_024489215.1"/>
</dbReference>
<dbReference type="GO" id="GO:0046872">
    <property type="term" value="F:metal ion binding"/>
    <property type="evidence" value="ECO:0007669"/>
    <property type="project" value="UniProtKB-KW"/>
</dbReference>
<evidence type="ECO:0000256" key="2">
    <source>
        <dbReference type="ARBA" id="ARBA00006333"/>
    </source>
</evidence>
<dbReference type="Pfam" id="PF19086">
    <property type="entry name" value="Terpene_syn_C_2"/>
    <property type="match status" value="1"/>
</dbReference>
<accession>A0A1X6MLA8</accession>
<dbReference type="InterPro" id="IPR034686">
    <property type="entry name" value="Terpene_cyclase-like_2"/>
</dbReference>
<evidence type="ECO:0000256" key="1">
    <source>
        <dbReference type="ARBA" id="ARBA00001946"/>
    </source>
</evidence>
<dbReference type="OrthoDB" id="6486656at2759"/>
<dbReference type="EMBL" id="KZ110610">
    <property type="protein sequence ID" value="OSX57006.1"/>
    <property type="molecule type" value="Genomic_DNA"/>
</dbReference>
<evidence type="ECO:0000256" key="4">
    <source>
        <dbReference type="ARBA" id="ARBA00022842"/>
    </source>
</evidence>
<evidence type="ECO:0000313" key="8">
    <source>
        <dbReference type="Proteomes" id="UP000194127"/>
    </source>
</evidence>
<dbReference type="GO" id="GO:0008299">
    <property type="term" value="P:isoprenoid biosynthetic process"/>
    <property type="evidence" value="ECO:0007669"/>
    <property type="project" value="UniProtKB-ARBA"/>
</dbReference>
<sequence length="342" mass="39404">MLYLPDTMSAWPWQRAINPYFNEVKAASNSWFKSFRAFSPASQKAFDKCDFCLLAALAYPRARKEHLRTGCDLMNLFFVIDEYTDVEDANVCRDMVDIVIDALRRPHDPRPEGEVVLGEIARQFWARAIETASPTSQRRFLETFIAYLESVVLQAADRDCDAEHTVQTYLAQRRDNIGSYPSYAVLELALDIPDDVFYHPAMNELSLYATEMLIIDNDLVSYNREQASGDTNNILFVIMRQFNCSLDHAMAWAAAYHSQLEARFMDAFKRMPSWGLEIDSQVEEYCQGIANWPRGNDCWSFESGRYFGDKGREVQKTRCVPLLPKKERDTSLRQQDVVITSL</sequence>
<dbReference type="InterPro" id="IPR008949">
    <property type="entry name" value="Isoprenoid_synthase_dom_sf"/>
</dbReference>
<dbReference type="GeneID" id="36334164"/>
<keyword evidence="5 6" id="KW-0456">Lyase</keyword>
<dbReference type="PANTHER" id="PTHR35201:SF4">
    <property type="entry name" value="BETA-PINACENE SYNTHASE-RELATED"/>
    <property type="match status" value="1"/>
</dbReference>
<proteinExistence type="inferred from homology"/>
<dbReference type="SUPFAM" id="SSF48576">
    <property type="entry name" value="Terpenoid synthases"/>
    <property type="match status" value="1"/>
</dbReference>
<dbReference type="Gene3D" id="1.10.600.10">
    <property type="entry name" value="Farnesyl Diphosphate Synthase"/>
    <property type="match status" value="1"/>
</dbReference>
<dbReference type="SFLD" id="SFLDS00005">
    <property type="entry name" value="Isoprenoid_Synthase_Type_I"/>
    <property type="match status" value="1"/>
</dbReference>
<dbReference type="SFLD" id="SFLDG01020">
    <property type="entry name" value="Terpene_Cyclase_Like_2"/>
    <property type="match status" value="1"/>
</dbReference>
<dbReference type="Proteomes" id="UP000194127">
    <property type="component" value="Unassembled WGS sequence"/>
</dbReference>
<dbReference type="AlphaFoldDB" id="A0A1X6MLA8"/>
<dbReference type="GO" id="GO:0010333">
    <property type="term" value="F:terpene synthase activity"/>
    <property type="evidence" value="ECO:0007669"/>
    <property type="project" value="InterPro"/>
</dbReference>
<gene>
    <name evidence="7" type="ORF">POSPLADRAFT_1186299</name>
</gene>
<keyword evidence="8" id="KW-1185">Reference proteome</keyword>
<evidence type="ECO:0000256" key="5">
    <source>
        <dbReference type="ARBA" id="ARBA00023239"/>
    </source>
</evidence>
<reference evidence="7 8" key="1">
    <citation type="submission" date="2017-04" db="EMBL/GenBank/DDBJ databases">
        <title>Genome Sequence of the Model Brown-Rot Fungus Postia placenta SB12.</title>
        <authorList>
            <consortium name="DOE Joint Genome Institute"/>
            <person name="Gaskell J."/>
            <person name="Kersten P."/>
            <person name="Larrondo L.F."/>
            <person name="Canessa P."/>
            <person name="Martinez D."/>
            <person name="Hibbett D."/>
            <person name="Schmoll M."/>
            <person name="Kubicek C.P."/>
            <person name="Martinez A.T."/>
            <person name="Yadav J."/>
            <person name="Master E."/>
            <person name="Magnuson J.K."/>
            <person name="James T."/>
            <person name="Yaver D."/>
            <person name="Berka R."/>
            <person name="Labutti K."/>
            <person name="Lipzen A."/>
            <person name="Aerts A."/>
            <person name="Barry K."/>
            <person name="Henrissat B."/>
            <person name="Blanchette R."/>
            <person name="Grigoriev I."/>
            <person name="Cullen D."/>
        </authorList>
    </citation>
    <scope>NUCLEOTIDE SEQUENCE [LARGE SCALE GENOMIC DNA]</scope>
    <source>
        <strain evidence="7 8">MAD-698-R-SB12</strain>
    </source>
</reference>
<name>A0A1X6MLA8_9APHY</name>